<evidence type="ECO:0000256" key="1">
    <source>
        <dbReference type="SAM" id="MobiDB-lite"/>
    </source>
</evidence>
<reference evidence="2 3" key="2">
    <citation type="submission" date="2015-05" db="EMBL/GenBank/DDBJ databases">
        <title>Distinctive expansion of gene families associated with plant cell wall degradation and secondary metabolism in the genomes of grapevine trunk pathogens.</title>
        <authorList>
            <person name="Lawrence D.P."/>
            <person name="Travadon R."/>
            <person name="Rolshausen P.E."/>
            <person name="Baumgartner K."/>
        </authorList>
    </citation>
    <scope>NUCLEOTIDE SEQUENCE [LARGE SCALE GENOMIC DNA]</scope>
    <source>
        <strain evidence="2">DS831</strain>
    </source>
</reference>
<proteinExistence type="predicted"/>
<comment type="caution">
    <text evidence="2">The sequence shown here is derived from an EMBL/GenBank/DDBJ whole genome shotgun (WGS) entry which is preliminary data.</text>
</comment>
<feature type="compositionally biased region" description="Low complexity" evidence="1">
    <location>
        <begin position="1"/>
        <end position="17"/>
    </location>
</feature>
<dbReference type="SUPFAM" id="SSF57850">
    <property type="entry name" value="RING/U-box"/>
    <property type="match status" value="1"/>
</dbReference>
<sequence length="195" mass="21015">MASPADSGSSSASARARAPVRRWFATAMDRLRHRRRRSSSTSPAAPSTPPPRSSGASGPEASSSSPAPPAPTRRPPPPPPDPIRRPRPRTIPLAEIAAGRTLASWLPPSQRFCQLCRQPYDGANSDLERRTLWEERELAVRVPGCVKQPEREKHVVGRRCLERWIALGSSHGCPLCAFGGADPVPVEQPGTALDG</sequence>
<dbReference type="EMBL" id="LAQI01000085">
    <property type="protein sequence ID" value="KKY21387.1"/>
    <property type="molecule type" value="Genomic_DNA"/>
</dbReference>
<feature type="compositionally biased region" description="Pro residues" evidence="1">
    <location>
        <begin position="66"/>
        <end position="81"/>
    </location>
</feature>
<feature type="region of interest" description="Disordered" evidence="1">
    <location>
        <begin position="1"/>
        <end position="88"/>
    </location>
</feature>
<dbReference type="Proteomes" id="UP000034182">
    <property type="component" value="Unassembled WGS sequence"/>
</dbReference>
<gene>
    <name evidence="2" type="ORF">UCDDS831_g04228</name>
</gene>
<evidence type="ECO:0000313" key="2">
    <source>
        <dbReference type="EMBL" id="KKY21387.1"/>
    </source>
</evidence>
<organism evidence="2 3">
    <name type="scientific">Diplodia seriata</name>
    <dbReference type="NCBI Taxonomy" id="420778"/>
    <lineage>
        <taxon>Eukaryota</taxon>
        <taxon>Fungi</taxon>
        <taxon>Dikarya</taxon>
        <taxon>Ascomycota</taxon>
        <taxon>Pezizomycotina</taxon>
        <taxon>Dothideomycetes</taxon>
        <taxon>Dothideomycetes incertae sedis</taxon>
        <taxon>Botryosphaeriales</taxon>
        <taxon>Botryosphaeriaceae</taxon>
        <taxon>Diplodia</taxon>
    </lineage>
</organism>
<reference evidence="2 3" key="1">
    <citation type="submission" date="2015-03" db="EMBL/GenBank/DDBJ databases">
        <authorList>
            <person name="Morales-Cruz A."/>
            <person name="Amrine K.C."/>
            <person name="Cantu D."/>
        </authorList>
    </citation>
    <scope>NUCLEOTIDE SEQUENCE [LARGE SCALE GENOMIC DNA]</scope>
    <source>
        <strain evidence="2">DS831</strain>
    </source>
</reference>
<accession>A0A0G2EEV2</accession>
<evidence type="ECO:0000313" key="3">
    <source>
        <dbReference type="Proteomes" id="UP000034182"/>
    </source>
</evidence>
<feature type="compositionally biased region" description="Low complexity" evidence="1">
    <location>
        <begin position="53"/>
        <end position="65"/>
    </location>
</feature>
<dbReference type="AlphaFoldDB" id="A0A0G2EEV2"/>
<name>A0A0G2EEV2_9PEZI</name>
<protein>
    <submittedName>
        <fullName evidence="2">Uncharacterized protein</fullName>
    </submittedName>
</protein>